<name>A0A6J5T4X9_9CAUD</name>
<dbReference type="EMBL" id="LR796812">
    <property type="protein sequence ID" value="CAB4167668.1"/>
    <property type="molecule type" value="Genomic_DNA"/>
</dbReference>
<proteinExistence type="predicted"/>
<protein>
    <submittedName>
        <fullName evidence="3">Uncharacterized protein</fullName>
    </submittedName>
</protein>
<evidence type="ECO:0000313" key="3">
    <source>
        <dbReference type="EMBL" id="CAB4222640.1"/>
    </source>
</evidence>
<dbReference type="EMBL" id="LR797513">
    <property type="protein sequence ID" value="CAB4222640.1"/>
    <property type="molecule type" value="Genomic_DNA"/>
</dbReference>
<evidence type="ECO:0000313" key="2">
    <source>
        <dbReference type="EMBL" id="CAB4196015.1"/>
    </source>
</evidence>
<gene>
    <name evidence="2" type="ORF">UFOVP1293_73</name>
    <name evidence="3" type="ORF">UFOVP1644_91</name>
    <name evidence="1" type="ORF">UFOVP860_38</name>
</gene>
<sequence length="113" mass="12026">MIGLADIVGLCRPGLATAGGEPARRVFCEFVLPPADTTSPRGVGHVGGGSRVREGRRFNLSAFARLPARAVARLLVVVSSVSVIAPFHAPFFTRWRSECPVSGLAEKFAENVH</sequence>
<reference evidence="3" key="1">
    <citation type="submission" date="2020-05" db="EMBL/GenBank/DDBJ databases">
        <authorList>
            <person name="Chiriac C."/>
            <person name="Salcher M."/>
            <person name="Ghai R."/>
            <person name="Kavagutti S V."/>
        </authorList>
    </citation>
    <scope>NUCLEOTIDE SEQUENCE</scope>
</reference>
<organism evidence="3">
    <name type="scientific">uncultured Caudovirales phage</name>
    <dbReference type="NCBI Taxonomy" id="2100421"/>
    <lineage>
        <taxon>Viruses</taxon>
        <taxon>Duplodnaviria</taxon>
        <taxon>Heunggongvirae</taxon>
        <taxon>Uroviricota</taxon>
        <taxon>Caudoviricetes</taxon>
        <taxon>Peduoviridae</taxon>
        <taxon>Maltschvirus</taxon>
        <taxon>Maltschvirus maltsch</taxon>
    </lineage>
</organism>
<accession>A0A6J5T4X9</accession>
<dbReference type="EMBL" id="LR797244">
    <property type="protein sequence ID" value="CAB4196015.1"/>
    <property type="molecule type" value="Genomic_DNA"/>
</dbReference>
<evidence type="ECO:0000313" key="1">
    <source>
        <dbReference type="EMBL" id="CAB4167668.1"/>
    </source>
</evidence>